<gene>
    <name evidence="1" type="ORF">ENR15_05185</name>
</gene>
<name>A0A7C3VQD9_9CYAN</name>
<accession>A0A7C3VQD9</accession>
<dbReference type="AlphaFoldDB" id="A0A7C3VQD9"/>
<protein>
    <submittedName>
        <fullName evidence="1">DUF3143 domain-containing protein</fullName>
    </submittedName>
</protein>
<dbReference type="PANTHER" id="PTHR35765">
    <property type="entry name" value="OS05G0569200 PROTEIN"/>
    <property type="match status" value="1"/>
</dbReference>
<reference evidence="1" key="1">
    <citation type="journal article" date="2020" name="mSystems">
        <title>Genome- and Community-Level Interaction Insights into Carbon Utilization and Element Cycling Functions of Hydrothermarchaeota in Hydrothermal Sediment.</title>
        <authorList>
            <person name="Zhou Z."/>
            <person name="Liu Y."/>
            <person name="Xu W."/>
            <person name="Pan J."/>
            <person name="Luo Z.H."/>
            <person name="Li M."/>
        </authorList>
    </citation>
    <scope>NUCLEOTIDE SEQUENCE [LARGE SCALE GENOMIC DNA]</scope>
    <source>
        <strain evidence="1">SpSt-374</strain>
    </source>
</reference>
<comment type="caution">
    <text evidence="1">The sequence shown here is derived from an EMBL/GenBank/DDBJ whole genome shotgun (WGS) entry which is preliminary data.</text>
</comment>
<dbReference type="Pfam" id="PF11341">
    <property type="entry name" value="DUF3143"/>
    <property type="match status" value="1"/>
</dbReference>
<proteinExistence type="predicted"/>
<dbReference type="EMBL" id="DSPX01000047">
    <property type="protein sequence ID" value="HGG00056.1"/>
    <property type="molecule type" value="Genomic_DNA"/>
</dbReference>
<sequence length="90" mass="10521">MTLPSPDTPLYNHPLPEIEQWLRELGCEQDSQELNFWRVEKPTWKAELTLEVEHISIRYMNSGYGSPDIERNFKYSLTRQDIESAILAGP</sequence>
<organism evidence="1">
    <name type="scientific">Planktothricoides sp. SpSt-374</name>
    <dbReference type="NCBI Taxonomy" id="2282167"/>
    <lineage>
        <taxon>Bacteria</taxon>
        <taxon>Bacillati</taxon>
        <taxon>Cyanobacteriota</taxon>
        <taxon>Cyanophyceae</taxon>
        <taxon>Oscillatoriophycideae</taxon>
        <taxon>Oscillatoriales</taxon>
        <taxon>Oscillatoriaceae</taxon>
        <taxon>Planktothricoides</taxon>
    </lineage>
</organism>
<dbReference type="InterPro" id="IPR021489">
    <property type="entry name" value="DUF3143"/>
</dbReference>
<dbReference type="PANTHER" id="PTHR35765:SF2">
    <property type="entry name" value="OS05G0569200 PROTEIN"/>
    <property type="match status" value="1"/>
</dbReference>
<evidence type="ECO:0000313" key="1">
    <source>
        <dbReference type="EMBL" id="HGG00056.1"/>
    </source>
</evidence>